<evidence type="ECO:0000256" key="7">
    <source>
        <dbReference type="ARBA" id="ARBA00022723"/>
    </source>
</evidence>
<evidence type="ECO:0000256" key="9">
    <source>
        <dbReference type="ARBA" id="ARBA00023002"/>
    </source>
</evidence>
<dbReference type="SUPFAM" id="SSF48264">
    <property type="entry name" value="Cytochrome P450"/>
    <property type="match status" value="1"/>
</dbReference>
<dbReference type="InterPro" id="IPR050364">
    <property type="entry name" value="Cytochrome_P450_fung"/>
</dbReference>
<keyword evidence="11 14" id="KW-0503">Monooxygenase</keyword>
<comment type="pathway">
    <text evidence="3">Secondary metabolite biosynthesis.</text>
</comment>
<dbReference type="Pfam" id="PF00067">
    <property type="entry name" value="p450"/>
    <property type="match status" value="1"/>
</dbReference>
<gene>
    <name evidence="15" type="ORF">OH76DRAFT_1539061</name>
</gene>
<keyword evidence="6" id="KW-0812">Transmembrane</keyword>
<dbReference type="PRINTS" id="PR00385">
    <property type="entry name" value="P450"/>
</dbReference>
<dbReference type="EMBL" id="KZ857385">
    <property type="protein sequence ID" value="RDX54138.1"/>
    <property type="molecule type" value="Genomic_DNA"/>
</dbReference>
<dbReference type="GO" id="GO:0016020">
    <property type="term" value="C:membrane"/>
    <property type="evidence" value="ECO:0007669"/>
    <property type="project" value="UniProtKB-SubCell"/>
</dbReference>
<dbReference type="OrthoDB" id="2789670at2759"/>
<evidence type="ECO:0000256" key="3">
    <source>
        <dbReference type="ARBA" id="ARBA00005179"/>
    </source>
</evidence>
<organism evidence="15 16">
    <name type="scientific">Lentinus brumalis</name>
    <dbReference type="NCBI Taxonomy" id="2498619"/>
    <lineage>
        <taxon>Eukaryota</taxon>
        <taxon>Fungi</taxon>
        <taxon>Dikarya</taxon>
        <taxon>Basidiomycota</taxon>
        <taxon>Agaricomycotina</taxon>
        <taxon>Agaricomycetes</taxon>
        <taxon>Polyporales</taxon>
        <taxon>Polyporaceae</taxon>
        <taxon>Lentinus</taxon>
    </lineage>
</organism>
<dbReference type="STRING" id="139420.A0A371DNQ2"/>
<keyword evidence="7 13" id="KW-0479">Metal-binding</keyword>
<evidence type="ECO:0000256" key="14">
    <source>
        <dbReference type="RuleBase" id="RU000461"/>
    </source>
</evidence>
<dbReference type="PANTHER" id="PTHR46300">
    <property type="entry name" value="P450, PUTATIVE (EUROFUNG)-RELATED-RELATED"/>
    <property type="match status" value="1"/>
</dbReference>
<dbReference type="Proteomes" id="UP000256964">
    <property type="component" value="Unassembled WGS sequence"/>
</dbReference>
<keyword evidence="5 13" id="KW-0349">Heme</keyword>
<name>A0A371DNQ2_9APHY</name>
<evidence type="ECO:0000256" key="13">
    <source>
        <dbReference type="PIRSR" id="PIRSR602401-1"/>
    </source>
</evidence>
<evidence type="ECO:0000256" key="4">
    <source>
        <dbReference type="ARBA" id="ARBA00010617"/>
    </source>
</evidence>
<comment type="similarity">
    <text evidence="4 14">Belongs to the cytochrome P450 family.</text>
</comment>
<evidence type="ECO:0000256" key="6">
    <source>
        <dbReference type="ARBA" id="ARBA00022692"/>
    </source>
</evidence>
<dbReference type="AlphaFoldDB" id="A0A371DNQ2"/>
<comment type="cofactor">
    <cofactor evidence="1 13">
        <name>heme</name>
        <dbReference type="ChEBI" id="CHEBI:30413"/>
    </cofactor>
</comment>
<keyword evidence="9 14" id="KW-0560">Oxidoreductase</keyword>
<dbReference type="InterPro" id="IPR001128">
    <property type="entry name" value="Cyt_P450"/>
</dbReference>
<dbReference type="InterPro" id="IPR002401">
    <property type="entry name" value="Cyt_P450_E_grp-I"/>
</dbReference>
<protein>
    <submittedName>
        <fullName evidence="15">Cytochrome P450</fullName>
    </submittedName>
</protein>
<reference evidence="15 16" key="1">
    <citation type="journal article" date="2018" name="Biotechnol. Biofuels">
        <title>Integrative visual omics of the white-rot fungus Polyporus brumalis exposes the biotechnological potential of its oxidative enzymes for delignifying raw plant biomass.</title>
        <authorList>
            <person name="Miyauchi S."/>
            <person name="Rancon A."/>
            <person name="Drula E."/>
            <person name="Hage H."/>
            <person name="Chaduli D."/>
            <person name="Favel A."/>
            <person name="Grisel S."/>
            <person name="Henrissat B."/>
            <person name="Herpoel-Gimbert I."/>
            <person name="Ruiz-Duenas F.J."/>
            <person name="Chevret D."/>
            <person name="Hainaut M."/>
            <person name="Lin J."/>
            <person name="Wang M."/>
            <person name="Pangilinan J."/>
            <person name="Lipzen A."/>
            <person name="Lesage-Meessen L."/>
            <person name="Navarro D."/>
            <person name="Riley R."/>
            <person name="Grigoriev I.V."/>
            <person name="Zhou S."/>
            <person name="Raouche S."/>
            <person name="Rosso M.N."/>
        </authorList>
    </citation>
    <scope>NUCLEOTIDE SEQUENCE [LARGE SCALE GENOMIC DNA]</scope>
    <source>
        <strain evidence="15 16">BRFM 1820</strain>
    </source>
</reference>
<evidence type="ECO:0000256" key="8">
    <source>
        <dbReference type="ARBA" id="ARBA00022989"/>
    </source>
</evidence>
<feature type="binding site" description="axial binding residue" evidence="13">
    <location>
        <position position="430"/>
    </location>
    <ligand>
        <name>heme</name>
        <dbReference type="ChEBI" id="CHEBI:30413"/>
    </ligand>
    <ligandPart>
        <name>Fe</name>
        <dbReference type="ChEBI" id="CHEBI:18248"/>
    </ligandPart>
</feature>
<dbReference type="GO" id="GO:0020037">
    <property type="term" value="F:heme binding"/>
    <property type="evidence" value="ECO:0007669"/>
    <property type="project" value="InterPro"/>
</dbReference>
<evidence type="ECO:0000256" key="10">
    <source>
        <dbReference type="ARBA" id="ARBA00023004"/>
    </source>
</evidence>
<accession>A0A371DNQ2</accession>
<dbReference type="CDD" id="cd11065">
    <property type="entry name" value="CYP64-like"/>
    <property type="match status" value="1"/>
</dbReference>
<dbReference type="InterPro" id="IPR017972">
    <property type="entry name" value="Cyt_P450_CS"/>
</dbReference>
<evidence type="ECO:0000256" key="11">
    <source>
        <dbReference type="ARBA" id="ARBA00023033"/>
    </source>
</evidence>
<keyword evidence="8" id="KW-1133">Transmembrane helix</keyword>
<dbReference type="GO" id="GO:0005506">
    <property type="term" value="F:iron ion binding"/>
    <property type="evidence" value="ECO:0007669"/>
    <property type="project" value="InterPro"/>
</dbReference>
<dbReference type="PROSITE" id="PS00086">
    <property type="entry name" value="CYTOCHROME_P450"/>
    <property type="match status" value="1"/>
</dbReference>
<dbReference type="Gene3D" id="1.10.630.10">
    <property type="entry name" value="Cytochrome P450"/>
    <property type="match status" value="1"/>
</dbReference>
<dbReference type="PRINTS" id="PR00463">
    <property type="entry name" value="EP450I"/>
</dbReference>
<dbReference type="GO" id="GO:0016705">
    <property type="term" value="F:oxidoreductase activity, acting on paired donors, with incorporation or reduction of molecular oxygen"/>
    <property type="evidence" value="ECO:0007669"/>
    <property type="project" value="InterPro"/>
</dbReference>
<evidence type="ECO:0000256" key="2">
    <source>
        <dbReference type="ARBA" id="ARBA00004167"/>
    </source>
</evidence>
<sequence length="503" mass="56839">MALETHTLLLLPAAALLLLVYIWRAARRHLPPGPPPLPIIGNVLDFPRNHLGREFRELSRRYGDIVYLEVLGQSVVILNSYSAACEIMEKRSANYSDRPQSVMVKLTNLDWIFVFKDYGQEWRRYRRVLHSQFQPAMVHRYQGVQRAVTRNLLRNLLETPERFSYHIKFSFAATILRITYGVTLTQGDTTYHQLVQKLAHIAEDISTPGRHAVEAFPCMQHLPSWIPGGGFKRLAARWKKELVAIRDQLYDSAKEMMDQRGLQESVITRLTAAGEDEEMVRNLTATIYAAGADTTNASVHAFIIAMAMFPEVQHRAQAELDAVVSPDRLPELDDQAALPYVRALVKEVLRWHVVAPIGVPHRSVDDDEYNGFNIPGGSIVFVNAWALSRDETMYADPEAFEPARFLRDGELDPDVMDPATYIFGFGRRICPGKNFAEASLFMACASILYAFTISPPVDEKGVPRKMDVDMGNHLAVSHPEPFDCRIVPRDARRAELIQANTAS</sequence>
<proteinExistence type="inferred from homology"/>
<dbReference type="InterPro" id="IPR036396">
    <property type="entry name" value="Cyt_P450_sf"/>
</dbReference>
<comment type="subcellular location">
    <subcellularLocation>
        <location evidence="2">Membrane</location>
        <topology evidence="2">Single-pass membrane protein</topology>
    </subcellularLocation>
</comment>
<keyword evidence="10 13" id="KW-0408">Iron</keyword>
<keyword evidence="12" id="KW-0472">Membrane</keyword>
<keyword evidence="16" id="KW-1185">Reference proteome</keyword>
<evidence type="ECO:0000313" key="15">
    <source>
        <dbReference type="EMBL" id="RDX54138.1"/>
    </source>
</evidence>
<evidence type="ECO:0000256" key="5">
    <source>
        <dbReference type="ARBA" id="ARBA00022617"/>
    </source>
</evidence>
<evidence type="ECO:0000313" key="16">
    <source>
        <dbReference type="Proteomes" id="UP000256964"/>
    </source>
</evidence>
<evidence type="ECO:0000256" key="12">
    <source>
        <dbReference type="ARBA" id="ARBA00023136"/>
    </source>
</evidence>
<dbReference type="PANTHER" id="PTHR46300:SF7">
    <property type="entry name" value="P450, PUTATIVE (EUROFUNG)-RELATED"/>
    <property type="match status" value="1"/>
</dbReference>
<dbReference type="GO" id="GO:0004497">
    <property type="term" value="F:monooxygenase activity"/>
    <property type="evidence" value="ECO:0007669"/>
    <property type="project" value="UniProtKB-KW"/>
</dbReference>
<evidence type="ECO:0000256" key="1">
    <source>
        <dbReference type="ARBA" id="ARBA00001971"/>
    </source>
</evidence>